<dbReference type="InterPro" id="IPR013078">
    <property type="entry name" value="His_Pase_superF_clade-1"/>
</dbReference>
<dbReference type="EMBL" id="FNJI01000030">
    <property type="protein sequence ID" value="SDP63168.1"/>
    <property type="molecule type" value="Genomic_DNA"/>
</dbReference>
<accession>A0A1H0UAY9</accession>
<dbReference type="GO" id="GO:0005829">
    <property type="term" value="C:cytosol"/>
    <property type="evidence" value="ECO:0007669"/>
    <property type="project" value="TreeGrafter"/>
</dbReference>
<dbReference type="GO" id="GO:0003873">
    <property type="term" value="F:6-phosphofructo-2-kinase activity"/>
    <property type="evidence" value="ECO:0007669"/>
    <property type="project" value="TreeGrafter"/>
</dbReference>
<keyword evidence="2" id="KW-1185">Reference proteome</keyword>
<proteinExistence type="predicted"/>
<dbReference type="Gene3D" id="3.40.50.1240">
    <property type="entry name" value="Phosphoglycerate mutase-like"/>
    <property type="match status" value="1"/>
</dbReference>
<dbReference type="AlphaFoldDB" id="A0A1H0UAY9"/>
<dbReference type="GO" id="GO:0005524">
    <property type="term" value="F:ATP binding"/>
    <property type="evidence" value="ECO:0007669"/>
    <property type="project" value="InterPro"/>
</dbReference>
<organism evidence="1 2">
    <name type="scientific">Desulforhopalus singaporensis</name>
    <dbReference type="NCBI Taxonomy" id="91360"/>
    <lineage>
        <taxon>Bacteria</taxon>
        <taxon>Pseudomonadati</taxon>
        <taxon>Thermodesulfobacteriota</taxon>
        <taxon>Desulfobulbia</taxon>
        <taxon>Desulfobulbales</taxon>
        <taxon>Desulfocapsaceae</taxon>
        <taxon>Desulforhopalus</taxon>
    </lineage>
</organism>
<reference evidence="1 2" key="1">
    <citation type="submission" date="2016-10" db="EMBL/GenBank/DDBJ databases">
        <authorList>
            <person name="de Groot N.N."/>
        </authorList>
    </citation>
    <scope>NUCLEOTIDE SEQUENCE [LARGE SCALE GENOMIC DNA]</scope>
    <source>
        <strain evidence="1 2">DSM 12130</strain>
    </source>
</reference>
<evidence type="ECO:0000313" key="2">
    <source>
        <dbReference type="Proteomes" id="UP000199073"/>
    </source>
</evidence>
<dbReference type="SUPFAM" id="SSF53254">
    <property type="entry name" value="Phosphoglycerate mutase-like"/>
    <property type="match status" value="1"/>
</dbReference>
<dbReference type="GO" id="GO:0006003">
    <property type="term" value="P:fructose 2,6-bisphosphate metabolic process"/>
    <property type="evidence" value="ECO:0007669"/>
    <property type="project" value="InterPro"/>
</dbReference>
<dbReference type="STRING" id="91360.SAMN05660330_03461"/>
<dbReference type="Pfam" id="PF00300">
    <property type="entry name" value="His_Phos_1"/>
    <property type="match status" value="1"/>
</dbReference>
<gene>
    <name evidence="1" type="ORF">SAMN05660330_03461</name>
</gene>
<protein>
    <submittedName>
        <fullName evidence="1">Probable phosphoglycerate mutase</fullName>
    </submittedName>
</protein>
<sequence>MGGGEGAWRAAQFSPKITKKPVEVIDDFKEICLGDWEGLTTREVNNRYPGCYEARGKNLDTYRPPGGESFIDLQQRVWPVFSDIAESGSRLAVIVAHAGVNRVILCRILGINVKKLFIVSQPYACVNIIDCNNGTYSLRATLVQPSDPFVKNM</sequence>
<dbReference type="InterPro" id="IPR003094">
    <property type="entry name" value="6Pfruct_kin"/>
</dbReference>
<dbReference type="InterPro" id="IPR029033">
    <property type="entry name" value="His_PPase_superfam"/>
</dbReference>
<dbReference type="Proteomes" id="UP000199073">
    <property type="component" value="Unassembled WGS sequence"/>
</dbReference>
<evidence type="ECO:0000313" key="1">
    <source>
        <dbReference type="EMBL" id="SDP63168.1"/>
    </source>
</evidence>
<dbReference type="PANTHER" id="PTHR10606">
    <property type="entry name" value="6-PHOSPHOFRUCTO-2-KINASE/FRUCTOSE-2,6-BISPHOSPHATASE"/>
    <property type="match status" value="1"/>
</dbReference>
<name>A0A1H0UAY9_9BACT</name>